<evidence type="ECO:0000256" key="5">
    <source>
        <dbReference type="HAMAP-Rule" id="MF_02120"/>
    </source>
</evidence>
<evidence type="ECO:0000256" key="3">
    <source>
        <dbReference type="ARBA" id="ARBA00022898"/>
    </source>
</evidence>
<dbReference type="InterPro" id="IPR009006">
    <property type="entry name" value="Ala_racemase/Decarboxylase_C"/>
</dbReference>
<dbReference type="GO" id="GO:0008836">
    <property type="term" value="F:diaminopimelate decarboxylase activity"/>
    <property type="evidence" value="ECO:0007669"/>
    <property type="project" value="UniProtKB-UniRule"/>
</dbReference>
<dbReference type="OrthoDB" id="9802241at2"/>
<dbReference type="InterPro" id="IPR022653">
    <property type="entry name" value="De-COase2_pyr-phos_BS"/>
</dbReference>
<dbReference type="PANTHER" id="PTHR43727">
    <property type="entry name" value="DIAMINOPIMELATE DECARBOXYLASE"/>
    <property type="match status" value="1"/>
</dbReference>
<dbReference type="NCBIfam" id="TIGR01048">
    <property type="entry name" value="lysA"/>
    <property type="match status" value="1"/>
</dbReference>
<dbReference type="GO" id="GO:0030170">
    <property type="term" value="F:pyridoxal phosphate binding"/>
    <property type="evidence" value="ECO:0007669"/>
    <property type="project" value="UniProtKB-UniRule"/>
</dbReference>
<dbReference type="Pfam" id="PF00278">
    <property type="entry name" value="Orn_DAP_Arg_deC"/>
    <property type="match status" value="1"/>
</dbReference>
<evidence type="ECO:0000313" key="11">
    <source>
        <dbReference type="EMBL" id="SUO97381.1"/>
    </source>
</evidence>
<organism evidence="11 12">
    <name type="scientific">Suttonella indologenes</name>
    <dbReference type="NCBI Taxonomy" id="13276"/>
    <lineage>
        <taxon>Bacteria</taxon>
        <taxon>Pseudomonadati</taxon>
        <taxon>Pseudomonadota</taxon>
        <taxon>Gammaproteobacteria</taxon>
        <taxon>Cardiobacteriales</taxon>
        <taxon>Cardiobacteriaceae</taxon>
        <taxon>Suttonella</taxon>
    </lineage>
</organism>
<gene>
    <name evidence="5 11" type="primary">lysA</name>
    <name evidence="11" type="ORF">NCTC10717_01419</name>
</gene>
<feature type="domain" description="Orn/DAP/Arg decarboxylase 2 N-terminal" evidence="10">
    <location>
        <begin position="38"/>
        <end position="280"/>
    </location>
</feature>
<dbReference type="EC" id="4.1.1.20" evidence="5 6"/>
<dbReference type="FunFam" id="3.20.20.10:FF:000003">
    <property type="entry name" value="Diaminopimelate decarboxylase"/>
    <property type="match status" value="1"/>
</dbReference>
<name>A0A380N0D0_9GAMM</name>
<evidence type="ECO:0000256" key="1">
    <source>
        <dbReference type="ARBA" id="ARBA00001933"/>
    </source>
</evidence>
<feature type="binding site" evidence="5">
    <location>
        <position position="370"/>
    </location>
    <ligand>
        <name>substrate</name>
    </ligand>
</feature>
<evidence type="ECO:0000256" key="7">
    <source>
        <dbReference type="PIRSR" id="PIRSR600183-50"/>
    </source>
</evidence>
<evidence type="ECO:0000259" key="10">
    <source>
        <dbReference type="Pfam" id="PF02784"/>
    </source>
</evidence>
<dbReference type="EMBL" id="UHIA01000004">
    <property type="protein sequence ID" value="SUO97381.1"/>
    <property type="molecule type" value="Genomic_DNA"/>
</dbReference>
<comment type="cofactor">
    <cofactor evidence="1 5 7 8">
        <name>pyridoxal 5'-phosphate</name>
        <dbReference type="ChEBI" id="CHEBI:597326"/>
    </cofactor>
</comment>
<feature type="domain" description="Orn/DAP/Arg decarboxylase 2 C-terminal" evidence="9">
    <location>
        <begin position="31"/>
        <end position="368"/>
    </location>
</feature>
<keyword evidence="4 5" id="KW-0456">Lyase</keyword>
<feature type="binding site" evidence="5">
    <location>
        <position position="370"/>
    </location>
    <ligand>
        <name>pyridoxal 5'-phosphate</name>
        <dbReference type="ChEBI" id="CHEBI:597326"/>
    </ligand>
</feature>
<comment type="similarity">
    <text evidence="5">Belongs to the Orn/Lys/Arg decarboxylase class-II family. LysA subfamily.</text>
</comment>
<dbReference type="Gene3D" id="3.20.20.10">
    <property type="entry name" value="Alanine racemase"/>
    <property type="match status" value="1"/>
</dbReference>
<dbReference type="InterPro" id="IPR029066">
    <property type="entry name" value="PLP-binding_barrel"/>
</dbReference>
<dbReference type="Gene3D" id="2.40.37.10">
    <property type="entry name" value="Lyase, Ornithine Decarboxylase, Chain A, domain 1"/>
    <property type="match status" value="1"/>
</dbReference>
<keyword evidence="5 8" id="KW-0457">Lysine biosynthesis</keyword>
<feature type="binding site" evidence="5">
    <location>
        <position position="277"/>
    </location>
    <ligand>
        <name>substrate</name>
    </ligand>
</feature>
<evidence type="ECO:0000256" key="2">
    <source>
        <dbReference type="ARBA" id="ARBA00022793"/>
    </source>
</evidence>
<dbReference type="GO" id="GO:0009089">
    <property type="term" value="P:lysine biosynthetic process via diaminopimelate"/>
    <property type="evidence" value="ECO:0007669"/>
    <property type="project" value="UniProtKB-UniRule"/>
</dbReference>
<dbReference type="InterPro" id="IPR022644">
    <property type="entry name" value="De-COase2_N"/>
</dbReference>
<keyword evidence="12" id="KW-1185">Reference proteome</keyword>
<dbReference type="InterPro" id="IPR002986">
    <property type="entry name" value="DAP_deCOOHase_LysA"/>
</dbReference>
<feature type="binding site" evidence="5">
    <location>
        <position position="343"/>
    </location>
    <ligand>
        <name>substrate</name>
    </ligand>
</feature>
<feature type="binding site" evidence="5">
    <location>
        <position position="313"/>
    </location>
    <ligand>
        <name>substrate</name>
    </ligand>
</feature>
<dbReference type="SUPFAM" id="SSF51419">
    <property type="entry name" value="PLP-binding barrel"/>
    <property type="match status" value="1"/>
</dbReference>
<evidence type="ECO:0000313" key="12">
    <source>
        <dbReference type="Proteomes" id="UP000254575"/>
    </source>
</evidence>
<keyword evidence="2 5" id="KW-0210">Decarboxylase</keyword>
<proteinExistence type="inferred from homology"/>
<feature type="active site" description="Proton donor" evidence="7">
    <location>
        <position position="342"/>
    </location>
</feature>
<dbReference type="HAMAP" id="MF_02120">
    <property type="entry name" value="LysA"/>
    <property type="match status" value="1"/>
</dbReference>
<keyword evidence="5" id="KW-0028">Amino-acid biosynthesis</keyword>
<feature type="modified residue" description="N6-(pyridoxal phosphate)lysine" evidence="5 7">
    <location>
        <position position="60"/>
    </location>
</feature>
<dbReference type="PRINTS" id="PR01181">
    <property type="entry name" value="DAPDCRBXLASE"/>
</dbReference>
<dbReference type="CDD" id="cd06828">
    <property type="entry name" value="PLPDE_III_DapDC"/>
    <property type="match status" value="1"/>
</dbReference>
<dbReference type="PROSITE" id="PS00878">
    <property type="entry name" value="ODR_DC_2_1"/>
    <property type="match status" value="1"/>
</dbReference>
<dbReference type="Pfam" id="PF02784">
    <property type="entry name" value="Orn_Arg_deC_N"/>
    <property type="match status" value="1"/>
</dbReference>
<reference evidence="11 12" key="1">
    <citation type="submission" date="2018-06" db="EMBL/GenBank/DDBJ databases">
        <authorList>
            <consortium name="Pathogen Informatics"/>
            <person name="Doyle S."/>
        </authorList>
    </citation>
    <scope>NUCLEOTIDE SEQUENCE [LARGE SCALE GENOMIC DNA]</scope>
    <source>
        <strain evidence="11 12">NCTC10717</strain>
    </source>
</reference>
<evidence type="ECO:0000256" key="4">
    <source>
        <dbReference type="ARBA" id="ARBA00023239"/>
    </source>
</evidence>
<dbReference type="PROSITE" id="PS00879">
    <property type="entry name" value="ODR_DC_2_2"/>
    <property type="match status" value="1"/>
</dbReference>
<dbReference type="InterPro" id="IPR022657">
    <property type="entry name" value="De-COase2_CS"/>
</dbReference>
<evidence type="ECO:0000259" key="9">
    <source>
        <dbReference type="Pfam" id="PF00278"/>
    </source>
</evidence>
<comment type="catalytic activity">
    <reaction evidence="5 8">
        <text>meso-2,6-diaminopimelate + H(+) = L-lysine + CO2</text>
        <dbReference type="Rhea" id="RHEA:15101"/>
        <dbReference type="ChEBI" id="CHEBI:15378"/>
        <dbReference type="ChEBI" id="CHEBI:16526"/>
        <dbReference type="ChEBI" id="CHEBI:32551"/>
        <dbReference type="ChEBI" id="CHEBI:57791"/>
        <dbReference type="EC" id="4.1.1.20"/>
    </reaction>
</comment>
<keyword evidence="3 5" id="KW-0663">Pyridoxal phosphate</keyword>
<evidence type="ECO:0000256" key="6">
    <source>
        <dbReference type="NCBIfam" id="TIGR01048"/>
    </source>
</evidence>
<protein>
    <recommendedName>
        <fullName evidence="5 6">Diaminopimelate decarboxylase</fullName>
        <shortName evidence="5">DAP decarboxylase</shortName>
        <shortName evidence="5">DAPDC</shortName>
        <ecNumber evidence="5 6">4.1.1.20</ecNumber>
    </recommendedName>
</protein>
<dbReference type="Proteomes" id="UP000254575">
    <property type="component" value="Unassembled WGS sequence"/>
</dbReference>
<dbReference type="RefSeq" id="WP_115218603.1">
    <property type="nucleotide sequence ID" value="NZ_UHIA01000004.1"/>
</dbReference>
<comment type="pathway">
    <text evidence="5 8">Amino-acid biosynthesis; L-lysine biosynthesis via DAP pathway; L-lysine from DL-2,6-diaminopimelate: step 1/1.</text>
</comment>
<dbReference type="PRINTS" id="PR01179">
    <property type="entry name" value="ODADCRBXLASE"/>
</dbReference>
<dbReference type="PANTHER" id="PTHR43727:SF2">
    <property type="entry name" value="GROUP IV DECARBOXYLASE"/>
    <property type="match status" value="1"/>
</dbReference>
<comment type="function">
    <text evidence="5">Specifically catalyzes the decarboxylation of meso-diaminopimelate (meso-DAP) to L-lysine.</text>
</comment>
<comment type="caution">
    <text evidence="5">Lacks conserved residue(s) required for the propagation of feature annotation.</text>
</comment>
<dbReference type="SUPFAM" id="SSF50621">
    <property type="entry name" value="Alanine racemase C-terminal domain-like"/>
    <property type="match status" value="1"/>
</dbReference>
<accession>A0A380N0D0</accession>
<dbReference type="InterPro" id="IPR022643">
    <property type="entry name" value="De-COase2_C"/>
</dbReference>
<feature type="binding site" evidence="5">
    <location>
        <position position="317"/>
    </location>
    <ligand>
        <name>substrate</name>
    </ligand>
</feature>
<feature type="binding site" evidence="5">
    <location>
        <position position="239"/>
    </location>
    <ligand>
        <name>pyridoxal 5'-phosphate</name>
        <dbReference type="ChEBI" id="CHEBI:597326"/>
    </ligand>
</feature>
<dbReference type="UniPathway" id="UPA00034">
    <property type="reaction ID" value="UER00027"/>
</dbReference>
<dbReference type="InterPro" id="IPR000183">
    <property type="entry name" value="Orn/DAP/Arg_de-COase"/>
</dbReference>
<evidence type="ECO:0000256" key="8">
    <source>
        <dbReference type="RuleBase" id="RU003738"/>
    </source>
</evidence>
<comment type="subunit">
    <text evidence="5">Homodimer.</text>
</comment>
<sequence>MSKAAYWAWLDGAKVQGIALHDLVEQYGSPLYVYDGNEIRARLLAYQQAALQAKIHYAVKANSNLSLLAKMAQWGAGFDIVSLGELRRVQMAGGKAADIVFSGVGKTQEELRYALAAEIGCFNVESEAELWQLADVAKQMEKRAKIALRVNPNVDAKTHPYISTGMKDNKFGIAIENAERLYQAAAQCSDLEIIGLGCHIGSQITQLSPFREAVESIKSLAERLRAQGIAISHIDMGGGLGIQMQTGQEVPAPQDLLALYSEVLANSDYALHLQPGRSLVGNQGILLSRVLSVKQQSEKQFVIIDAAMNDYMRPALYQAQPPVRNLDRMEGEQESDIVGPVCETGDTLRKAVSIAAQAGDLIAIAGVGAYGMSMASRYNSRLQAAEVWIEDGTADLIRRRDSYEQLWENEIGTSFIE</sequence>
<dbReference type="AlphaFoldDB" id="A0A380N0D0"/>